<dbReference type="EMBL" id="LNIX01000024">
    <property type="protein sequence ID" value="OXA42856.1"/>
    <property type="molecule type" value="Genomic_DNA"/>
</dbReference>
<evidence type="ECO:0000313" key="3">
    <source>
        <dbReference type="Proteomes" id="UP000198287"/>
    </source>
</evidence>
<accession>A0A226DF77</accession>
<evidence type="ECO:0000313" key="2">
    <source>
        <dbReference type="EMBL" id="OXA42856.1"/>
    </source>
</evidence>
<reference evidence="2 3" key="1">
    <citation type="submission" date="2015-12" db="EMBL/GenBank/DDBJ databases">
        <title>The genome of Folsomia candida.</title>
        <authorList>
            <person name="Faddeeva A."/>
            <person name="Derks M.F."/>
            <person name="Anvar Y."/>
            <person name="Smit S."/>
            <person name="Van Straalen N."/>
            <person name="Roelofs D."/>
        </authorList>
    </citation>
    <scope>NUCLEOTIDE SEQUENCE [LARGE SCALE GENOMIC DNA]</scope>
    <source>
        <strain evidence="2 3">VU population</strain>
        <tissue evidence="2">Whole body</tissue>
    </source>
</reference>
<feature type="region of interest" description="Disordered" evidence="1">
    <location>
        <begin position="1"/>
        <end position="28"/>
    </location>
</feature>
<comment type="caution">
    <text evidence="2">The sequence shown here is derived from an EMBL/GenBank/DDBJ whole genome shotgun (WGS) entry which is preliminary data.</text>
</comment>
<organism evidence="2 3">
    <name type="scientific">Folsomia candida</name>
    <name type="common">Springtail</name>
    <dbReference type="NCBI Taxonomy" id="158441"/>
    <lineage>
        <taxon>Eukaryota</taxon>
        <taxon>Metazoa</taxon>
        <taxon>Ecdysozoa</taxon>
        <taxon>Arthropoda</taxon>
        <taxon>Hexapoda</taxon>
        <taxon>Collembola</taxon>
        <taxon>Entomobryomorpha</taxon>
        <taxon>Isotomoidea</taxon>
        <taxon>Isotomidae</taxon>
        <taxon>Proisotominae</taxon>
        <taxon>Folsomia</taxon>
    </lineage>
</organism>
<dbReference type="AlphaFoldDB" id="A0A226DF77"/>
<protein>
    <submittedName>
        <fullName evidence="2">Uncharacterized protein</fullName>
    </submittedName>
</protein>
<dbReference type="Proteomes" id="UP000198287">
    <property type="component" value="Unassembled WGS sequence"/>
</dbReference>
<gene>
    <name evidence="2" type="ORF">Fcan01_22317</name>
</gene>
<proteinExistence type="predicted"/>
<keyword evidence="3" id="KW-1185">Reference proteome</keyword>
<name>A0A226DF77_FOLCA</name>
<sequence>MASKKKSKGKGKKGAKGPPKMSKKEKKLRAKYRSLMVEDKLGKEVFAVDLRRDELEWAAEKMKEQVTLCREERIRFQLERDFLYDVKETYWKKYRCLMVSGVFRLKICKVSSLRAEFFACFYLD</sequence>
<evidence type="ECO:0000256" key="1">
    <source>
        <dbReference type="SAM" id="MobiDB-lite"/>
    </source>
</evidence>